<dbReference type="AlphaFoldDB" id="A0A6A3KTU9"/>
<accession>A0A6A3KTU9</accession>
<dbReference type="EMBL" id="QXFU01001099">
    <property type="protein sequence ID" value="KAE9010771.1"/>
    <property type="molecule type" value="Genomic_DNA"/>
</dbReference>
<dbReference type="Proteomes" id="UP000435112">
    <property type="component" value="Unassembled WGS sequence"/>
</dbReference>
<sequence>MVFATTIIVLRAACSACVGHIYTTHDVGACMYCSRKLTAGSSMPRCTRGGMAVIQAGQGDRRER</sequence>
<evidence type="ECO:0000313" key="2">
    <source>
        <dbReference type="EMBL" id="KAE9010771.1"/>
    </source>
</evidence>
<comment type="caution">
    <text evidence="2">The sequence shown here is derived from an EMBL/GenBank/DDBJ whole genome shotgun (WGS) entry which is preliminary data.</text>
</comment>
<feature type="chain" id="PRO_5025539265" description="Secreted protein" evidence="1">
    <location>
        <begin position="20"/>
        <end position="64"/>
    </location>
</feature>
<evidence type="ECO:0008006" key="4">
    <source>
        <dbReference type="Google" id="ProtNLM"/>
    </source>
</evidence>
<protein>
    <recommendedName>
        <fullName evidence="4">Secreted protein</fullName>
    </recommendedName>
</protein>
<evidence type="ECO:0000256" key="1">
    <source>
        <dbReference type="SAM" id="SignalP"/>
    </source>
</evidence>
<keyword evidence="1" id="KW-0732">Signal</keyword>
<organism evidence="2 3">
    <name type="scientific">Phytophthora rubi</name>
    <dbReference type="NCBI Taxonomy" id="129364"/>
    <lineage>
        <taxon>Eukaryota</taxon>
        <taxon>Sar</taxon>
        <taxon>Stramenopiles</taxon>
        <taxon>Oomycota</taxon>
        <taxon>Peronosporomycetes</taxon>
        <taxon>Peronosporales</taxon>
        <taxon>Peronosporaceae</taxon>
        <taxon>Phytophthora</taxon>
    </lineage>
</organism>
<proteinExistence type="predicted"/>
<gene>
    <name evidence="2" type="ORF">PR002_g15274</name>
</gene>
<feature type="signal peptide" evidence="1">
    <location>
        <begin position="1"/>
        <end position="19"/>
    </location>
</feature>
<reference evidence="2 3" key="1">
    <citation type="submission" date="2018-09" db="EMBL/GenBank/DDBJ databases">
        <title>Genomic investigation of the strawberry pathogen Phytophthora fragariae indicates pathogenicity is determined by transcriptional variation in three key races.</title>
        <authorList>
            <person name="Adams T.M."/>
            <person name="Armitage A.D."/>
            <person name="Sobczyk M.K."/>
            <person name="Bates H.J."/>
            <person name="Dunwell J.M."/>
            <person name="Nellist C.F."/>
            <person name="Harrison R.J."/>
        </authorList>
    </citation>
    <scope>NUCLEOTIDE SEQUENCE [LARGE SCALE GENOMIC DNA]</scope>
    <source>
        <strain evidence="2 3">SCRP324</strain>
    </source>
</reference>
<evidence type="ECO:0000313" key="3">
    <source>
        <dbReference type="Proteomes" id="UP000435112"/>
    </source>
</evidence>
<name>A0A6A3KTU9_9STRA</name>